<dbReference type="InterPro" id="IPR020449">
    <property type="entry name" value="Tscrpt_reg_AraC-type_HTH"/>
</dbReference>
<evidence type="ECO:0000256" key="2">
    <source>
        <dbReference type="ARBA" id="ARBA00023125"/>
    </source>
</evidence>
<dbReference type="PRINTS" id="PR00032">
    <property type="entry name" value="HTHARAC"/>
</dbReference>
<dbReference type="Gene3D" id="1.10.10.60">
    <property type="entry name" value="Homeodomain-like"/>
    <property type="match status" value="2"/>
</dbReference>
<feature type="domain" description="HTH araC/xylS-type" evidence="4">
    <location>
        <begin position="198"/>
        <end position="299"/>
    </location>
</feature>
<dbReference type="Proteomes" id="UP001207408">
    <property type="component" value="Unassembled WGS sequence"/>
</dbReference>
<accession>A0AAE3MCM6</accession>
<dbReference type="PROSITE" id="PS01124">
    <property type="entry name" value="HTH_ARAC_FAMILY_2"/>
    <property type="match status" value="1"/>
</dbReference>
<evidence type="ECO:0000256" key="1">
    <source>
        <dbReference type="ARBA" id="ARBA00023015"/>
    </source>
</evidence>
<protein>
    <submittedName>
        <fullName evidence="5">Helix-turn-helix domain-containing protein</fullName>
    </submittedName>
</protein>
<dbReference type="Pfam" id="PF12833">
    <property type="entry name" value="HTH_18"/>
    <property type="match status" value="1"/>
</dbReference>
<dbReference type="GO" id="GO:0003700">
    <property type="term" value="F:DNA-binding transcription factor activity"/>
    <property type="evidence" value="ECO:0007669"/>
    <property type="project" value="InterPro"/>
</dbReference>
<evidence type="ECO:0000256" key="3">
    <source>
        <dbReference type="ARBA" id="ARBA00023163"/>
    </source>
</evidence>
<dbReference type="AlphaFoldDB" id="A0AAE3MCM6"/>
<dbReference type="SUPFAM" id="SSF46689">
    <property type="entry name" value="Homeodomain-like"/>
    <property type="match status" value="1"/>
</dbReference>
<dbReference type="EMBL" id="JAPDPI010000012">
    <property type="protein sequence ID" value="MCW3805488.1"/>
    <property type="molecule type" value="Genomic_DNA"/>
</dbReference>
<organism evidence="5 6">
    <name type="scientific">Plebeiibacterium marinum</name>
    <dbReference type="NCBI Taxonomy" id="2992111"/>
    <lineage>
        <taxon>Bacteria</taxon>
        <taxon>Pseudomonadati</taxon>
        <taxon>Bacteroidota</taxon>
        <taxon>Bacteroidia</taxon>
        <taxon>Marinilabiliales</taxon>
        <taxon>Marinilabiliaceae</taxon>
        <taxon>Plebeiibacterium</taxon>
    </lineage>
</organism>
<keyword evidence="1" id="KW-0805">Transcription regulation</keyword>
<keyword evidence="2" id="KW-0238">DNA-binding</keyword>
<evidence type="ECO:0000313" key="5">
    <source>
        <dbReference type="EMBL" id="MCW3805488.1"/>
    </source>
</evidence>
<dbReference type="InterPro" id="IPR018060">
    <property type="entry name" value="HTH_AraC"/>
</dbReference>
<keyword evidence="3" id="KW-0804">Transcription</keyword>
<gene>
    <name evidence="5" type="ORF">OM074_07595</name>
</gene>
<comment type="caution">
    <text evidence="5">The sequence shown here is derived from an EMBL/GenBank/DDBJ whole genome shotgun (WGS) entry which is preliminary data.</text>
</comment>
<dbReference type="PANTHER" id="PTHR43280:SF32">
    <property type="entry name" value="TRANSCRIPTIONAL REGULATORY PROTEIN"/>
    <property type="match status" value="1"/>
</dbReference>
<name>A0AAE3MCM6_9BACT</name>
<evidence type="ECO:0000313" key="6">
    <source>
        <dbReference type="Proteomes" id="UP001207408"/>
    </source>
</evidence>
<dbReference type="InterPro" id="IPR009057">
    <property type="entry name" value="Homeodomain-like_sf"/>
</dbReference>
<keyword evidence="6" id="KW-1185">Reference proteome</keyword>
<sequence>MKNIYRIEKVADYNKINGVETLHPLVSIIDFSKVDSEFSEHTHFYYGVYAVFLKEVNCGELRYGRNKYDYEEGSLVFISPGQLLELIRNPEVTTRKGWALIFHPDLIHGTSLGRHISEYTFFSYDINEALHISERERRMVLECFDKISYEIAQPIDKHSKKLIVNNIQLFLDYCIRFYDRQFITREHLNQGSIEQFDRELNNYFETEKPQTIGLPSVSYFAEALHLSANYFGDLVKKETGKSALEYIHLKVMNIAKDRVLDETKSVSEVAYELGFKYPQHFTRMFKKSVGVSPSEYRSMN</sequence>
<evidence type="ECO:0000259" key="4">
    <source>
        <dbReference type="PROSITE" id="PS01124"/>
    </source>
</evidence>
<dbReference type="GO" id="GO:0043565">
    <property type="term" value="F:sequence-specific DNA binding"/>
    <property type="evidence" value="ECO:0007669"/>
    <property type="project" value="InterPro"/>
</dbReference>
<proteinExistence type="predicted"/>
<reference evidence="5" key="1">
    <citation type="submission" date="2022-10" db="EMBL/GenBank/DDBJ databases">
        <authorList>
            <person name="Yu W.X."/>
        </authorList>
    </citation>
    <scope>NUCLEOTIDE SEQUENCE</scope>
    <source>
        <strain evidence="5">D04</strain>
    </source>
</reference>
<dbReference type="SMART" id="SM00342">
    <property type="entry name" value="HTH_ARAC"/>
    <property type="match status" value="1"/>
</dbReference>
<dbReference type="RefSeq" id="WP_301198859.1">
    <property type="nucleotide sequence ID" value="NZ_JAPDPI010000012.1"/>
</dbReference>
<dbReference type="PANTHER" id="PTHR43280">
    <property type="entry name" value="ARAC-FAMILY TRANSCRIPTIONAL REGULATOR"/>
    <property type="match status" value="1"/>
</dbReference>